<dbReference type="InterPro" id="IPR006640">
    <property type="entry name" value="SprT-like_domain"/>
</dbReference>
<dbReference type="GO" id="GO:0006950">
    <property type="term" value="P:response to stress"/>
    <property type="evidence" value="ECO:0007669"/>
    <property type="project" value="UniProtKB-ARBA"/>
</dbReference>
<organism evidence="2 3">
    <name type="scientific">Halorubellus litoreus</name>
    <dbReference type="NCBI Taxonomy" id="755308"/>
    <lineage>
        <taxon>Archaea</taxon>
        <taxon>Methanobacteriati</taxon>
        <taxon>Methanobacteriota</taxon>
        <taxon>Stenosarchaea group</taxon>
        <taxon>Halobacteria</taxon>
        <taxon>Halobacteriales</taxon>
        <taxon>Halorubellaceae</taxon>
        <taxon>Halorubellus</taxon>
    </lineage>
</organism>
<protein>
    <submittedName>
        <fullName evidence="2">SprT-like domain-containing protein</fullName>
    </submittedName>
</protein>
<reference evidence="2 3" key="1">
    <citation type="journal article" date="2019" name="Int. J. Syst. Evol. Microbiol.">
        <title>The Global Catalogue of Microorganisms (GCM) 10K type strain sequencing project: providing services to taxonomists for standard genome sequencing and annotation.</title>
        <authorList>
            <consortium name="The Broad Institute Genomics Platform"/>
            <consortium name="The Broad Institute Genome Sequencing Center for Infectious Disease"/>
            <person name="Wu L."/>
            <person name="Ma J."/>
        </authorList>
    </citation>
    <scope>NUCLEOTIDE SEQUENCE [LARGE SCALE GENOMIC DNA]</scope>
    <source>
        <strain evidence="2 3">GX26</strain>
    </source>
</reference>
<dbReference type="EMBL" id="JBHSXN010000001">
    <property type="protein sequence ID" value="MFC6951563.1"/>
    <property type="molecule type" value="Genomic_DNA"/>
</dbReference>
<accession>A0ABD5V9T1</accession>
<dbReference type="Pfam" id="PF10263">
    <property type="entry name" value="SprT-like"/>
    <property type="match status" value="1"/>
</dbReference>
<keyword evidence="3" id="KW-1185">Reference proteome</keyword>
<name>A0ABD5V9T1_9EURY</name>
<dbReference type="SMART" id="SM00731">
    <property type="entry name" value="SprT"/>
    <property type="match status" value="1"/>
</dbReference>
<dbReference type="AlphaFoldDB" id="A0ABD5V9T1"/>
<gene>
    <name evidence="2" type="ORF">ACFQGB_01685</name>
</gene>
<dbReference type="Proteomes" id="UP001596395">
    <property type="component" value="Unassembled WGS sequence"/>
</dbReference>
<evidence type="ECO:0000259" key="1">
    <source>
        <dbReference type="SMART" id="SM00731"/>
    </source>
</evidence>
<evidence type="ECO:0000313" key="2">
    <source>
        <dbReference type="EMBL" id="MFC6951563.1"/>
    </source>
</evidence>
<dbReference type="RefSeq" id="WP_336348591.1">
    <property type="nucleotide sequence ID" value="NZ_JAZAQL010000001.1"/>
</dbReference>
<sequence>MQSGTPDPDTPRDLLSYARLYAESVDVDVDHDAIEWEVSKRARRRAGACSYDADSGTVTIRLTWDAYEQYGWRQFTATIRHELVHAWEFQRFGEAGHGERFREKAAAVDAPRHCESFTDPRLALACTASCEWRAGRHRASKPVKQPGGYRCPDCGADVRVEHLASGVTWTDAAGYERARAVVDDW</sequence>
<proteinExistence type="predicted"/>
<comment type="caution">
    <text evidence="2">The sequence shown here is derived from an EMBL/GenBank/DDBJ whole genome shotgun (WGS) entry which is preliminary data.</text>
</comment>
<evidence type="ECO:0000313" key="3">
    <source>
        <dbReference type="Proteomes" id="UP001596395"/>
    </source>
</evidence>
<feature type="domain" description="SprT-like" evidence="1">
    <location>
        <begin position="12"/>
        <end position="161"/>
    </location>
</feature>